<evidence type="ECO:0000313" key="1">
    <source>
        <dbReference type="EMBL" id="SUZ75637.1"/>
    </source>
</evidence>
<proteinExistence type="predicted"/>
<accession>A0A381QC40</accession>
<reference evidence="1" key="1">
    <citation type="submission" date="2018-05" db="EMBL/GenBank/DDBJ databases">
        <authorList>
            <person name="Lanie J.A."/>
            <person name="Ng W.-L."/>
            <person name="Kazmierczak K.M."/>
            <person name="Andrzejewski T.M."/>
            <person name="Davidsen T.M."/>
            <person name="Wayne K.J."/>
            <person name="Tettelin H."/>
            <person name="Glass J.I."/>
            <person name="Rusch D."/>
            <person name="Podicherti R."/>
            <person name="Tsui H.-C.T."/>
            <person name="Winkler M.E."/>
        </authorList>
    </citation>
    <scope>NUCLEOTIDE SEQUENCE</scope>
</reference>
<feature type="non-terminal residue" evidence="1">
    <location>
        <position position="1"/>
    </location>
</feature>
<protein>
    <recommendedName>
        <fullName evidence="2">DUF4296 domain-containing protein</fullName>
    </recommendedName>
</protein>
<organism evidence="1">
    <name type="scientific">marine metagenome</name>
    <dbReference type="NCBI Taxonomy" id="408172"/>
    <lineage>
        <taxon>unclassified sequences</taxon>
        <taxon>metagenomes</taxon>
        <taxon>ecological metagenomes</taxon>
    </lineage>
</organism>
<gene>
    <name evidence="1" type="ORF">METZ01_LOCUS28491</name>
</gene>
<evidence type="ECO:0008006" key="2">
    <source>
        <dbReference type="Google" id="ProtNLM"/>
    </source>
</evidence>
<name>A0A381QC40_9ZZZZ</name>
<dbReference type="AlphaFoldDB" id="A0A381QC40"/>
<dbReference type="EMBL" id="UINC01001252">
    <property type="protein sequence ID" value="SUZ75637.1"/>
    <property type="molecule type" value="Genomic_DNA"/>
</dbReference>
<sequence length="146" mass="16305">VVQVIEEDLAKILGYTKAELILITLQRFSNVCTSKSRSSLYRLTLGILLSSLACGGSQSNLPEGDLIEPEDFIETYVDLRAAALITEDGQVTEAGRSEVLDRHGISEEDLISFTQAYGEDLMFMQELWNEIELRLENTRSSPDTMN</sequence>